<keyword evidence="1" id="KW-1133">Transmembrane helix</keyword>
<protein>
    <submittedName>
        <fullName evidence="2">Uncharacterized protein</fullName>
    </submittedName>
</protein>
<keyword evidence="1" id="KW-0812">Transmembrane</keyword>
<gene>
    <name evidence="2" type="ORF">D4T97_005930</name>
</gene>
<dbReference type="AlphaFoldDB" id="A0A429Y4P2"/>
<dbReference type="Proteomes" id="UP000287156">
    <property type="component" value="Unassembled WGS sequence"/>
</dbReference>
<keyword evidence="1" id="KW-0472">Membrane</keyword>
<evidence type="ECO:0000256" key="1">
    <source>
        <dbReference type="SAM" id="Phobius"/>
    </source>
</evidence>
<accession>A0A429Y4P2</accession>
<evidence type="ECO:0000313" key="2">
    <source>
        <dbReference type="EMBL" id="RST76309.1"/>
    </source>
</evidence>
<evidence type="ECO:0000313" key="3">
    <source>
        <dbReference type="Proteomes" id="UP000287156"/>
    </source>
</evidence>
<proteinExistence type="predicted"/>
<feature type="transmembrane region" description="Helical" evidence="1">
    <location>
        <begin position="6"/>
        <end position="23"/>
    </location>
</feature>
<name>A0A429Y4P2_9BACI</name>
<sequence length="181" mass="20765">MKKNRLPVYVFIFLIAVTAFSMYGRTEIKEFPEGKTVSYLQSMQASITDILNKVPVKQIEEEQVLSQDQSAILVEKSERILSSFTELNSIAATYLSTDDSESKTQSSLENIYFSFSRLEGKKGSELKLTDRQVDYITDVYQFLADVRKIDVFDIGLDESLHEMEKVSEQYPGLERRMEGTE</sequence>
<comment type="caution">
    <text evidence="2">The sequence shown here is derived from an EMBL/GenBank/DDBJ whole genome shotgun (WGS) entry which is preliminary data.</text>
</comment>
<reference evidence="2" key="1">
    <citation type="submission" date="2018-12" db="EMBL/GenBank/DDBJ databases">
        <authorList>
            <person name="Sun L."/>
            <person name="Chen Z."/>
        </authorList>
    </citation>
    <scope>NUCLEOTIDE SEQUENCE [LARGE SCALE GENOMIC DNA]</scope>
    <source>
        <strain evidence="2">3-2-2</strain>
    </source>
</reference>
<dbReference type="OrthoDB" id="2939384at2"/>
<keyword evidence="3" id="KW-1185">Reference proteome</keyword>
<dbReference type="RefSeq" id="WP_126048681.1">
    <property type="nucleotide sequence ID" value="NZ_QYTV02000002.1"/>
</dbReference>
<organism evidence="2 3">
    <name type="scientific">Siminovitchia acidinfaciens</name>
    <dbReference type="NCBI Taxonomy" id="2321395"/>
    <lineage>
        <taxon>Bacteria</taxon>
        <taxon>Bacillati</taxon>
        <taxon>Bacillota</taxon>
        <taxon>Bacilli</taxon>
        <taxon>Bacillales</taxon>
        <taxon>Bacillaceae</taxon>
        <taxon>Siminovitchia</taxon>
    </lineage>
</organism>
<dbReference type="EMBL" id="QYTV02000002">
    <property type="protein sequence ID" value="RST76309.1"/>
    <property type="molecule type" value="Genomic_DNA"/>
</dbReference>